<dbReference type="AlphaFoldDB" id="R6S941"/>
<reference evidence="1" key="1">
    <citation type="submission" date="2012-11" db="EMBL/GenBank/DDBJ databases">
        <title>Dependencies among metagenomic species, viruses, plasmids and units of genetic variation.</title>
        <authorList>
            <person name="Nielsen H.B."/>
            <person name="Almeida M."/>
            <person name="Juncker A.S."/>
            <person name="Rasmussen S."/>
            <person name="Li J."/>
            <person name="Sunagawa S."/>
            <person name="Plichta D."/>
            <person name="Gautier L."/>
            <person name="Le Chatelier E."/>
            <person name="Peletier E."/>
            <person name="Bonde I."/>
            <person name="Nielsen T."/>
            <person name="Manichanh C."/>
            <person name="Arumugam M."/>
            <person name="Batto J."/>
            <person name="Santos M.B.Q.D."/>
            <person name="Blom N."/>
            <person name="Borruel N."/>
            <person name="Burgdorf K.S."/>
            <person name="Boumezbeur F."/>
            <person name="Casellas F."/>
            <person name="Dore J."/>
            <person name="Guarner F."/>
            <person name="Hansen T."/>
            <person name="Hildebrand F."/>
            <person name="Kaas R.S."/>
            <person name="Kennedy S."/>
            <person name="Kristiansen K."/>
            <person name="Kultima J.R."/>
            <person name="Leonard P."/>
            <person name="Levenez F."/>
            <person name="Lund O."/>
            <person name="Moumen B."/>
            <person name="Le Paslier D."/>
            <person name="Pons N."/>
            <person name="Pedersen O."/>
            <person name="Prifti E."/>
            <person name="Qin J."/>
            <person name="Raes J."/>
            <person name="Tap J."/>
            <person name="Tims S."/>
            <person name="Ussery D.W."/>
            <person name="Yamada T."/>
            <person name="MetaHit consortium"/>
            <person name="Renault P."/>
            <person name="Sicheritz-Ponten T."/>
            <person name="Bork P."/>
            <person name="Wang J."/>
            <person name="Brunak S."/>
            <person name="Ehrlich S.D."/>
        </authorList>
    </citation>
    <scope>NUCLEOTIDE SEQUENCE [LARGE SCALE GENOMIC DNA]</scope>
</reference>
<sequence length="132" mass="15683">MKKIKFNDPATFEKLEHMAYENTLDYTDFPPAEYKYFDKLSQLGSIYRSGQLPKGLCKERKDAYLCDYRKDADKTRKNHEAEVGYQENIRRSDELRCEINSTRNHDVKLMLALRCIELMTGEEGFERRNLNE</sequence>
<comment type="caution">
    <text evidence="1">The sequence shown here is derived from an EMBL/GenBank/DDBJ whole genome shotgun (WGS) entry which is preliminary data.</text>
</comment>
<accession>R6S941</accession>
<protein>
    <submittedName>
        <fullName evidence="1">Uncharacterized protein</fullName>
    </submittedName>
</protein>
<name>R6S941_9FIRM</name>
<dbReference type="Proteomes" id="UP000018142">
    <property type="component" value="Unassembled WGS sequence"/>
</dbReference>
<organism evidence="1 2">
    <name type="scientific">[Eubacterium] siraeum CAG:80</name>
    <dbReference type="NCBI Taxonomy" id="1263080"/>
    <lineage>
        <taxon>Bacteria</taxon>
        <taxon>Bacillati</taxon>
        <taxon>Bacillota</taxon>
        <taxon>Clostridia</taxon>
        <taxon>Eubacteriales</taxon>
        <taxon>Oscillospiraceae</taxon>
        <taxon>Oscillospiraceae incertae sedis</taxon>
    </lineage>
</organism>
<proteinExistence type="predicted"/>
<gene>
    <name evidence="1" type="ORF">BN788_01074</name>
</gene>
<evidence type="ECO:0000313" key="2">
    <source>
        <dbReference type="Proteomes" id="UP000018142"/>
    </source>
</evidence>
<dbReference type="EMBL" id="CBFJ010000005">
    <property type="protein sequence ID" value="CDC43157.1"/>
    <property type="molecule type" value="Genomic_DNA"/>
</dbReference>
<evidence type="ECO:0000313" key="1">
    <source>
        <dbReference type="EMBL" id="CDC43157.1"/>
    </source>
</evidence>